<keyword evidence="3" id="KW-1185">Reference proteome</keyword>
<sequence length="101" mass="11292">MQDHPCTPARPSNWRRARLALTSTPHSCSVESRHTLSHPARHDVFKPLKLAMREVVHERKMSPLIFRAKHRANKTLHPVHQPNAEGGVMLGLGPTPASGRT</sequence>
<protein>
    <submittedName>
        <fullName evidence="2">Uncharacterized protein</fullName>
    </submittedName>
</protein>
<reference evidence="2 3" key="1">
    <citation type="journal article" date="2021" name="Commun. Biol.">
        <title>The genome of Shorea leprosula (Dipterocarpaceae) highlights the ecological relevance of drought in aseasonal tropical rainforests.</title>
        <authorList>
            <person name="Ng K.K.S."/>
            <person name="Kobayashi M.J."/>
            <person name="Fawcett J.A."/>
            <person name="Hatakeyama M."/>
            <person name="Paape T."/>
            <person name="Ng C.H."/>
            <person name="Ang C.C."/>
            <person name="Tnah L.H."/>
            <person name="Lee C.T."/>
            <person name="Nishiyama T."/>
            <person name="Sese J."/>
            <person name="O'Brien M.J."/>
            <person name="Copetti D."/>
            <person name="Mohd Noor M.I."/>
            <person name="Ong R.C."/>
            <person name="Putra M."/>
            <person name="Sireger I.Z."/>
            <person name="Indrioko S."/>
            <person name="Kosugi Y."/>
            <person name="Izuno A."/>
            <person name="Isagi Y."/>
            <person name="Lee S.L."/>
            <person name="Shimizu K.K."/>
        </authorList>
    </citation>
    <scope>NUCLEOTIDE SEQUENCE [LARGE SCALE GENOMIC DNA]</scope>
    <source>
        <strain evidence="2">214</strain>
    </source>
</reference>
<organism evidence="2 3">
    <name type="scientific">Rubroshorea leprosula</name>
    <dbReference type="NCBI Taxonomy" id="152421"/>
    <lineage>
        <taxon>Eukaryota</taxon>
        <taxon>Viridiplantae</taxon>
        <taxon>Streptophyta</taxon>
        <taxon>Embryophyta</taxon>
        <taxon>Tracheophyta</taxon>
        <taxon>Spermatophyta</taxon>
        <taxon>Magnoliopsida</taxon>
        <taxon>eudicotyledons</taxon>
        <taxon>Gunneridae</taxon>
        <taxon>Pentapetalae</taxon>
        <taxon>rosids</taxon>
        <taxon>malvids</taxon>
        <taxon>Malvales</taxon>
        <taxon>Dipterocarpaceae</taxon>
        <taxon>Rubroshorea</taxon>
    </lineage>
</organism>
<feature type="region of interest" description="Disordered" evidence="1">
    <location>
        <begin position="77"/>
        <end position="101"/>
    </location>
</feature>
<evidence type="ECO:0000313" key="2">
    <source>
        <dbReference type="EMBL" id="GKU96919.1"/>
    </source>
</evidence>
<gene>
    <name evidence="2" type="ORF">SLEP1_g10100</name>
</gene>
<dbReference type="AlphaFoldDB" id="A0AAV5IEZ7"/>
<proteinExistence type="predicted"/>
<dbReference type="EMBL" id="BPVZ01000010">
    <property type="protein sequence ID" value="GKU96919.1"/>
    <property type="molecule type" value="Genomic_DNA"/>
</dbReference>
<comment type="caution">
    <text evidence="2">The sequence shown here is derived from an EMBL/GenBank/DDBJ whole genome shotgun (WGS) entry which is preliminary data.</text>
</comment>
<dbReference type="Proteomes" id="UP001054252">
    <property type="component" value="Unassembled WGS sequence"/>
</dbReference>
<evidence type="ECO:0000313" key="3">
    <source>
        <dbReference type="Proteomes" id="UP001054252"/>
    </source>
</evidence>
<accession>A0AAV5IEZ7</accession>
<name>A0AAV5IEZ7_9ROSI</name>
<evidence type="ECO:0000256" key="1">
    <source>
        <dbReference type="SAM" id="MobiDB-lite"/>
    </source>
</evidence>